<dbReference type="PANTHER" id="PTHR22951">
    <property type="entry name" value="CLATHRIN ASSEMBLY PROTEIN"/>
    <property type="match status" value="1"/>
</dbReference>
<dbReference type="GO" id="GO:0005546">
    <property type="term" value="F:phosphatidylinositol-4,5-bisphosphate binding"/>
    <property type="evidence" value="ECO:0007669"/>
    <property type="project" value="TreeGrafter"/>
</dbReference>
<dbReference type="SUPFAM" id="SSF89009">
    <property type="entry name" value="GAT-like domain"/>
    <property type="match status" value="1"/>
</dbReference>
<dbReference type="InterPro" id="IPR013083">
    <property type="entry name" value="Znf_RING/FYVE/PHD"/>
</dbReference>
<dbReference type="GO" id="GO:0072583">
    <property type="term" value="P:clathrin-dependent endocytosis"/>
    <property type="evidence" value="ECO:0007669"/>
    <property type="project" value="InterPro"/>
</dbReference>
<reference evidence="6" key="1">
    <citation type="submission" date="2021-02" db="EMBL/GenBank/DDBJ databases">
        <authorList>
            <person name="Nowell W R."/>
        </authorList>
    </citation>
    <scope>NUCLEOTIDE SEQUENCE</scope>
</reference>
<dbReference type="GO" id="GO:0000149">
    <property type="term" value="F:SNARE binding"/>
    <property type="evidence" value="ECO:0007669"/>
    <property type="project" value="TreeGrafter"/>
</dbReference>
<evidence type="ECO:0000313" key="6">
    <source>
        <dbReference type="EMBL" id="CAF1237342.1"/>
    </source>
</evidence>
<dbReference type="GO" id="GO:0098894">
    <property type="term" value="C:extrinsic component of presynaptic endocytic zone membrane"/>
    <property type="evidence" value="ECO:0007669"/>
    <property type="project" value="TreeGrafter"/>
</dbReference>
<dbReference type="InterPro" id="IPR008942">
    <property type="entry name" value="ENTH_VHS"/>
</dbReference>
<evidence type="ECO:0000313" key="7">
    <source>
        <dbReference type="Proteomes" id="UP000663870"/>
    </source>
</evidence>
<dbReference type="GO" id="GO:0030136">
    <property type="term" value="C:clathrin-coated vesicle"/>
    <property type="evidence" value="ECO:0007669"/>
    <property type="project" value="InterPro"/>
</dbReference>
<dbReference type="SUPFAM" id="SSF48464">
    <property type="entry name" value="ENTH/VHS domain"/>
    <property type="match status" value="1"/>
</dbReference>
<dbReference type="InterPro" id="IPR014712">
    <property type="entry name" value="ANTH_dom_sf"/>
</dbReference>
<dbReference type="Pfam" id="PF07651">
    <property type="entry name" value="ANTH"/>
    <property type="match status" value="1"/>
</dbReference>
<dbReference type="GO" id="GO:0016185">
    <property type="term" value="P:synaptic vesicle budding from presynaptic endocytic zone membrane"/>
    <property type="evidence" value="ECO:0007669"/>
    <property type="project" value="TreeGrafter"/>
</dbReference>
<comment type="similarity">
    <text evidence="1">Belongs to the PICALM/SNAP91 family.</text>
</comment>
<dbReference type="GO" id="GO:0032050">
    <property type="term" value="F:clathrin heavy chain binding"/>
    <property type="evidence" value="ECO:0007669"/>
    <property type="project" value="TreeGrafter"/>
</dbReference>
<dbReference type="Gene3D" id="3.30.40.10">
    <property type="entry name" value="Zinc/RING finger domain, C3HC4 (zinc finger)"/>
    <property type="match status" value="1"/>
</dbReference>
<dbReference type="Gene3D" id="1.25.40.90">
    <property type="match status" value="1"/>
</dbReference>
<protein>
    <recommendedName>
        <fullName evidence="4">ENTH domain-containing protein</fullName>
    </recommendedName>
</protein>
<evidence type="ECO:0000259" key="4">
    <source>
        <dbReference type="PROSITE" id="PS50942"/>
    </source>
</evidence>
<dbReference type="GO" id="GO:0005545">
    <property type="term" value="F:1-phosphatidylinositol binding"/>
    <property type="evidence" value="ECO:0007669"/>
    <property type="project" value="InterPro"/>
</dbReference>
<evidence type="ECO:0000256" key="1">
    <source>
        <dbReference type="ARBA" id="ARBA00008011"/>
    </source>
</evidence>
<feature type="compositionally biased region" description="Pro residues" evidence="3">
    <location>
        <begin position="365"/>
        <end position="377"/>
    </location>
</feature>
<accession>A0A814Z396</accession>
<comment type="caution">
    <text evidence="6">The sequence shown here is derived from an EMBL/GenBank/DDBJ whole genome shotgun (WGS) entry which is preliminary data.</text>
</comment>
<feature type="coiled-coil region" evidence="2">
    <location>
        <begin position="678"/>
        <end position="749"/>
    </location>
</feature>
<organism evidence="6 7">
    <name type="scientific">Rotaria sordida</name>
    <dbReference type="NCBI Taxonomy" id="392033"/>
    <lineage>
        <taxon>Eukaryota</taxon>
        <taxon>Metazoa</taxon>
        <taxon>Spiralia</taxon>
        <taxon>Gnathifera</taxon>
        <taxon>Rotifera</taxon>
        <taxon>Eurotatoria</taxon>
        <taxon>Bdelloidea</taxon>
        <taxon>Philodinida</taxon>
        <taxon>Philodinidae</taxon>
        <taxon>Rotaria</taxon>
    </lineage>
</organism>
<dbReference type="GO" id="GO:0005905">
    <property type="term" value="C:clathrin-coated pit"/>
    <property type="evidence" value="ECO:0007669"/>
    <property type="project" value="TreeGrafter"/>
</dbReference>
<dbReference type="GO" id="GO:0008021">
    <property type="term" value="C:synaptic vesicle"/>
    <property type="evidence" value="ECO:0007669"/>
    <property type="project" value="TreeGrafter"/>
</dbReference>
<dbReference type="PROSITE" id="PS50942">
    <property type="entry name" value="ENTH"/>
    <property type="match status" value="1"/>
</dbReference>
<evidence type="ECO:0000256" key="3">
    <source>
        <dbReference type="SAM" id="MobiDB-lite"/>
    </source>
</evidence>
<evidence type="ECO:0000313" key="5">
    <source>
        <dbReference type="EMBL" id="CAF1059403.1"/>
    </source>
</evidence>
<dbReference type="Proteomes" id="UP000663854">
    <property type="component" value="Unassembled WGS sequence"/>
</dbReference>
<dbReference type="EMBL" id="CAJNOL010000914">
    <property type="protein sequence ID" value="CAF1237342.1"/>
    <property type="molecule type" value="Genomic_DNA"/>
</dbReference>
<name>A0A814Z396_9BILA</name>
<dbReference type="Gene3D" id="1.20.58.150">
    <property type="entry name" value="ANTH domain"/>
    <property type="match status" value="1"/>
</dbReference>
<dbReference type="InterPro" id="IPR045192">
    <property type="entry name" value="AP180-like"/>
</dbReference>
<sequence>MQQGGQSIVDRLLAAKNTISGQLVAKVVCKATTEEIMGPKRKHLDFLLQATHEMNVSIPETADLLIERSQNSSWVVSFKSLITIHHLMSYGNERFEAYMASHYYNLQPAVMIDRIGIPSSDMLMYIRRYADYLNEKREAYKLMGYDFCKIKRGKDDGLLRTMPIDKLFKALPLLQKQIDAILHFDITPNQLTNGVIYSCFFLLIKDLIYLYAAFNEGIINLLEKYFNMNKKQCREALDMYKKFLDRTDQVSQYFKISERYEQLFDRCFWEGPSGMDRSEIADLARDIGKNKAPNSLLESLENHLAYLEGKKPSSQSLVSKNSTEQDKKSFSHDFIAHVNDDSQKILQEEAKALAKFNIKKEASSPPSPSPSPPPPVPTQTTITTNENVFDNPNFFSQQQSFTDDIFSLATPSSQTNINTFPAFQNVLDTSTSKPHVFGDVLQPTSISTNKNTNSIPLLTNNQKIPTVTKSFQSGDINSSLNQLIDHLNIKDHTKIGKDHQWTENDAKNQQIIGLPAGTTNTPGTTWPNPSTMSTPFNSMTVQSSTMWQQPPSTSLMNNPFAVSSGSLQMNFNSINNQPTTNVNTNPFAAQAFYDTIEINQQQICIDKCLKEKPNVCPLCQHYQEKRCSPMFYALLCKFKIECENKHNGCNDILLYESLEKHQQEQCQYQMKICRGCQKNILKKDLDQHEQNCGKIKIECKRCNLVYKQKEKHEQLDCLMNMLDRSNKKIESLEKLVENLQQNVQKLEATMYLDFLTRLPFSIVHDVQLSSLISFWNIIYDFPYSHVTTVEELRALRSQCKKHIIVGAIQGSSSMILKIAAMGPLEILSLDSPLNKPTRYDNVNWYLTQKKSFGFAPSSTTINCSSADGEDKDNAENRLSWHLNGYGGYRAGTVKDLNNNNEWRKIIMTEKH</sequence>
<dbReference type="SMART" id="SM00273">
    <property type="entry name" value="ENTH"/>
    <property type="match status" value="1"/>
</dbReference>
<dbReference type="InterPro" id="IPR013809">
    <property type="entry name" value="ENTH"/>
</dbReference>
<feature type="domain" description="ENTH" evidence="4">
    <location>
        <begin position="16"/>
        <end position="147"/>
    </location>
</feature>
<dbReference type="SUPFAM" id="SSF49599">
    <property type="entry name" value="TRAF domain-like"/>
    <property type="match status" value="1"/>
</dbReference>
<dbReference type="Proteomes" id="UP000663870">
    <property type="component" value="Unassembled WGS sequence"/>
</dbReference>
<keyword evidence="2" id="KW-0175">Coiled coil</keyword>
<dbReference type="EMBL" id="CAJNOH010000500">
    <property type="protein sequence ID" value="CAF1059403.1"/>
    <property type="molecule type" value="Genomic_DNA"/>
</dbReference>
<gene>
    <name evidence="6" type="ORF">JXQ802_LOCUS26273</name>
    <name evidence="5" type="ORF">PYM288_LOCUS17565</name>
</gene>
<evidence type="ECO:0000256" key="2">
    <source>
        <dbReference type="SAM" id="Coils"/>
    </source>
</evidence>
<feature type="region of interest" description="Disordered" evidence="3">
    <location>
        <begin position="359"/>
        <end position="384"/>
    </location>
</feature>
<dbReference type="InterPro" id="IPR011417">
    <property type="entry name" value="ANTH_dom"/>
</dbReference>
<dbReference type="AlphaFoldDB" id="A0A814Z396"/>
<proteinExistence type="inferred from homology"/>
<keyword evidence="7" id="KW-1185">Reference proteome</keyword>
<dbReference type="PANTHER" id="PTHR22951:SF5">
    <property type="entry name" value="PHOSPHATIDYLINOSITOL-BINDING CLATHRIN ASSEMBLY PROTEIN LAP"/>
    <property type="match status" value="1"/>
</dbReference>
<dbReference type="GO" id="GO:0048268">
    <property type="term" value="P:clathrin coat assembly"/>
    <property type="evidence" value="ECO:0007669"/>
    <property type="project" value="InterPro"/>
</dbReference>